<evidence type="ECO:0000256" key="2">
    <source>
        <dbReference type="RuleBase" id="RU363019"/>
    </source>
</evidence>
<dbReference type="Gene3D" id="2.40.100.10">
    <property type="entry name" value="Cyclophilin-like"/>
    <property type="match status" value="1"/>
</dbReference>
<dbReference type="CDD" id="cd00317">
    <property type="entry name" value="cyclophilin"/>
    <property type="match status" value="1"/>
</dbReference>
<keyword evidence="2" id="KW-0697">Rotamase</keyword>
<evidence type="ECO:0000313" key="5">
    <source>
        <dbReference type="Proteomes" id="UP000544110"/>
    </source>
</evidence>
<keyword evidence="2 4" id="KW-0413">Isomerase</keyword>
<dbReference type="PROSITE" id="PS50072">
    <property type="entry name" value="CSA_PPIASE_2"/>
    <property type="match status" value="1"/>
</dbReference>
<dbReference type="InterPro" id="IPR002130">
    <property type="entry name" value="Cyclophilin-type_PPIase_dom"/>
</dbReference>
<sequence length="239" mass="24151">MRLRPTRPTRPVSPASRALLAPAAVALATALLAGCGSDDGSAESSAGGGVTCDYTSEGAGEVAREVEEPPTEPQESGDVPVVIELGQGEVSATLDAANAPCAVNSFLALAEQDYFDDTPCHRLTTFESEQGNLLVLQCGDPTGSGFAGPGYTFADELTGDETYPAGTIAMANAGPDTNGSQFFLVYGDTQLDPAYTVLGTFDEAGVELVSQIAAEGVEGGGQDGAPAAGATIADVRVAE</sequence>
<proteinExistence type="inferred from homology"/>
<dbReference type="SUPFAM" id="SSF50891">
    <property type="entry name" value="Cyclophilin-like"/>
    <property type="match status" value="1"/>
</dbReference>
<evidence type="ECO:0000256" key="1">
    <source>
        <dbReference type="ARBA" id="ARBA00002388"/>
    </source>
</evidence>
<feature type="domain" description="PPIase cyclophilin-type" evidence="3">
    <location>
        <begin position="88"/>
        <end position="237"/>
    </location>
</feature>
<dbReference type="EMBL" id="JACCAC010000001">
    <property type="protein sequence ID" value="NYG55915.1"/>
    <property type="molecule type" value="Genomic_DNA"/>
</dbReference>
<dbReference type="Proteomes" id="UP000544110">
    <property type="component" value="Unassembled WGS sequence"/>
</dbReference>
<comment type="similarity">
    <text evidence="2">Belongs to the cyclophilin-type PPIase family.</text>
</comment>
<dbReference type="InterPro" id="IPR044666">
    <property type="entry name" value="Cyclophilin_A-like"/>
</dbReference>
<dbReference type="RefSeq" id="WP_179518274.1">
    <property type="nucleotide sequence ID" value="NZ_JACCAC010000001.1"/>
</dbReference>
<name>A0A7Y9RT87_9ACTN</name>
<evidence type="ECO:0000313" key="4">
    <source>
        <dbReference type="EMBL" id="NYG55915.1"/>
    </source>
</evidence>
<feature type="chain" id="PRO_5039762521" description="Peptidyl-prolyl cis-trans isomerase" evidence="2">
    <location>
        <begin position="34"/>
        <end position="239"/>
    </location>
</feature>
<dbReference type="PROSITE" id="PS51257">
    <property type="entry name" value="PROKAR_LIPOPROTEIN"/>
    <property type="match status" value="1"/>
</dbReference>
<dbReference type="PRINTS" id="PR00153">
    <property type="entry name" value="CSAPPISMRASE"/>
</dbReference>
<dbReference type="EC" id="5.2.1.8" evidence="2"/>
<comment type="catalytic activity">
    <reaction evidence="2">
        <text>[protein]-peptidylproline (omega=180) = [protein]-peptidylproline (omega=0)</text>
        <dbReference type="Rhea" id="RHEA:16237"/>
        <dbReference type="Rhea" id="RHEA-COMP:10747"/>
        <dbReference type="Rhea" id="RHEA-COMP:10748"/>
        <dbReference type="ChEBI" id="CHEBI:83833"/>
        <dbReference type="ChEBI" id="CHEBI:83834"/>
        <dbReference type="EC" id="5.2.1.8"/>
    </reaction>
</comment>
<keyword evidence="2" id="KW-0732">Signal</keyword>
<protein>
    <recommendedName>
        <fullName evidence="2">Peptidyl-prolyl cis-trans isomerase</fullName>
        <shortName evidence="2">PPIase</shortName>
        <ecNumber evidence="2">5.2.1.8</ecNumber>
    </recommendedName>
</protein>
<dbReference type="AlphaFoldDB" id="A0A7Y9RT87"/>
<evidence type="ECO:0000259" key="3">
    <source>
        <dbReference type="PROSITE" id="PS50072"/>
    </source>
</evidence>
<feature type="signal peptide" evidence="2">
    <location>
        <begin position="1"/>
        <end position="33"/>
    </location>
</feature>
<organism evidence="4 5">
    <name type="scientific">Nocardioides perillae</name>
    <dbReference type="NCBI Taxonomy" id="1119534"/>
    <lineage>
        <taxon>Bacteria</taxon>
        <taxon>Bacillati</taxon>
        <taxon>Actinomycetota</taxon>
        <taxon>Actinomycetes</taxon>
        <taxon>Propionibacteriales</taxon>
        <taxon>Nocardioidaceae</taxon>
        <taxon>Nocardioides</taxon>
    </lineage>
</organism>
<dbReference type="GO" id="GO:0003755">
    <property type="term" value="F:peptidyl-prolyl cis-trans isomerase activity"/>
    <property type="evidence" value="ECO:0007669"/>
    <property type="project" value="UniProtKB-UniRule"/>
</dbReference>
<comment type="function">
    <text evidence="1 2">PPIases accelerate the folding of proteins. It catalyzes the cis-trans isomerization of proline imidic peptide bonds in oligopeptides.</text>
</comment>
<dbReference type="PANTHER" id="PTHR45625">
    <property type="entry name" value="PEPTIDYL-PROLYL CIS-TRANS ISOMERASE-RELATED"/>
    <property type="match status" value="1"/>
</dbReference>
<keyword evidence="5" id="KW-1185">Reference proteome</keyword>
<comment type="caution">
    <text evidence="4">The sequence shown here is derived from an EMBL/GenBank/DDBJ whole genome shotgun (WGS) entry which is preliminary data.</text>
</comment>
<dbReference type="PANTHER" id="PTHR45625:SF3">
    <property type="entry name" value="PEPTIDYL-PROLYL CIS-TRANS ISOMERASE B-RELATED"/>
    <property type="match status" value="1"/>
</dbReference>
<dbReference type="Pfam" id="PF00160">
    <property type="entry name" value="Pro_isomerase"/>
    <property type="match status" value="1"/>
</dbReference>
<reference evidence="4 5" key="1">
    <citation type="submission" date="2020-07" db="EMBL/GenBank/DDBJ databases">
        <title>Sequencing the genomes of 1000 actinobacteria strains.</title>
        <authorList>
            <person name="Klenk H.-P."/>
        </authorList>
    </citation>
    <scope>NUCLEOTIDE SEQUENCE [LARGE SCALE GENOMIC DNA]</scope>
    <source>
        <strain evidence="4 5">DSM 24552</strain>
    </source>
</reference>
<accession>A0A7Y9RT87</accession>
<gene>
    <name evidence="4" type="ORF">BJ989_002219</name>
</gene>
<dbReference type="InterPro" id="IPR029000">
    <property type="entry name" value="Cyclophilin-like_dom_sf"/>
</dbReference>